<dbReference type="EMBL" id="JAINDJ010000008">
    <property type="protein sequence ID" value="KAG9439513.1"/>
    <property type="molecule type" value="Genomic_DNA"/>
</dbReference>
<proteinExistence type="predicted"/>
<dbReference type="GO" id="GO:0005739">
    <property type="term" value="C:mitochondrion"/>
    <property type="evidence" value="ECO:0007669"/>
    <property type="project" value="TreeGrafter"/>
</dbReference>
<accession>A0AAV7DTD7</accession>
<evidence type="ECO:0000313" key="2">
    <source>
        <dbReference type="Proteomes" id="UP000825729"/>
    </source>
</evidence>
<dbReference type="InterPro" id="IPR043459">
    <property type="entry name" value="NFD6/NOXY2-like"/>
</dbReference>
<dbReference type="Proteomes" id="UP000825729">
    <property type="component" value="Unassembled WGS sequence"/>
</dbReference>
<gene>
    <name evidence="1" type="ORF">H6P81_019678</name>
</gene>
<organism evidence="1 2">
    <name type="scientific">Aristolochia fimbriata</name>
    <name type="common">White veined hardy Dutchman's pipe vine</name>
    <dbReference type="NCBI Taxonomy" id="158543"/>
    <lineage>
        <taxon>Eukaryota</taxon>
        <taxon>Viridiplantae</taxon>
        <taxon>Streptophyta</taxon>
        <taxon>Embryophyta</taxon>
        <taxon>Tracheophyta</taxon>
        <taxon>Spermatophyta</taxon>
        <taxon>Magnoliopsida</taxon>
        <taxon>Magnoliidae</taxon>
        <taxon>Piperales</taxon>
        <taxon>Aristolochiaceae</taxon>
        <taxon>Aristolochia</taxon>
    </lineage>
</organism>
<evidence type="ECO:0000313" key="1">
    <source>
        <dbReference type="EMBL" id="KAG9439513.1"/>
    </source>
</evidence>
<dbReference type="PANTHER" id="PTHR33156:SF2">
    <property type="entry name" value="OS01G0738000 PROTEIN"/>
    <property type="match status" value="1"/>
</dbReference>
<keyword evidence="2" id="KW-1185">Reference proteome</keyword>
<protein>
    <submittedName>
        <fullName evidence="1">Uncharacterized protein</fullName>
    </submittedName>
</protein>
<name>A0AAV7DTD7_ARIFI</name>
<sequence>MASTCARRALSVSPSASLFGTFRSFPSAAAKTAGSSPTAARVSRRKLPSFTRLPAVLGCAQSLMPLHSVTASSLLTSKLSLKARNWGWLSEGFASTL</sequence>
<dbReference type="PANTHER" id="PTHR33156">
    <property type="entry name" value="OS02G0230000 PROTEIN"/>
    <property type="match status" value="1"/>
</dbReference>
<comment type="caution">
    <text evidence="1">The sequence shown here is derived from an EMBL/GenBank/DDBJ whole genome shotgun (WGS) entry which is preliminary data.</text>
</comment>
<reference evidence="1 2" key="1">
    <citation type="submission" date="2021-07" db="EMBL/GenBank/DDBJ databases">
        <title>The Aristolochia fimbriata genome: insights into angiosperm evolution, floral development and chemical biosynthesis.</title>
        <authorList>
            <person name="Jiao Y."/>
        </authorList>
    </citation>
    <scope>NUCLEOTIDE SEQUENCE [LARGE SCALE GENOMIC DNA]</scope>
    <source>
        <strain evidence="1">IBCAS-2021</strain>
        <tissue evidence="1">Leaf</tissue>
    </source>
</reference>
<dbReference type="AlphaFoldDB" id="A0AAV7DTD7"/>